<evidence type="ECO:0000256" key="1">
    <source>
        <dbReference type="SAM" id="Phobius"/>
    </source>
</evidence>
<accession>A0A8S5UZ13</accession>
<dbReference type="EMBL" id="BK016170">
    <property type="protein sequence ID" value="DAF99684.1"/>
    <property type="molecule type" value="Genomic_DNA"/>
</dbReference>
<keyword evidence="1" id="KW-1133">Transmembrane helix</keyword>
<keyword evidence="1" id="KW-0472">Membrane</keyword>
<proteinExistence type="predicted"/>
<organism evidence="2">
    <name type="scientific">Siphoviridae sp. ctu1o13</name>
    <dbReference type="NCBI Taxonomy" id="2825711"/>
    <lineage>
        <taxon>Viruses</taxon>
        <taxon>Duplodnaviria</taxon>
        <taxon>Heunggongvirae</taxon>
        <taxon>Uroviricota</taxon>
        <taxon>Caudoviricetes</taxon>
    </lineage>
</organism>
<feature type="transmembrane region" description="Helical" evidence="1">
    <location>
        <begin position="12"/>
        <end position="39"/>
    </location>
</feature>
<name>A0A8S5UZ13_9CAUD</name>
<protein>
    <submittedName>
        <fullName evidence="2">Uncharacterized protein</fullName>
    </submittedName>
</protein>
<reference evidence="2" key="1">
    <citation type="journal article" date="2021" name="Proc. Natl. Acad. Sci. U.S.A.">
        <title>A Catalog of Tens of Thousands of Viruses from Human Metagenomes Reveals Hidden Associations with Chronic Diseases.</title>
        <authorList>
            <person name="Tisza M.J."/>
            <person name="Buck C.B."/>
        </authorList>
    </citation>
    <scope>NUCLEOTIDE SEQUENCE</scope>
    <source>
        <strain evidence="2">Ctu1o13</strain>
    </source>
</reference>
<evidence type="ECO:0000313" key="2">
    <source>
        <dbReference type="EMBL" id="DAF99684.1"/>
    </source>
</evidence>
<keyword evidence="1" id="KW-0812">Transmembrane</keyword>
<sequence>MIDTVMVNIGAAFMIVGGVALVAIVLSLVIYAAGWAWVAASDKWRDILRAESLIYEYRMNRDSYIKWKKNANKDGGADHEAD</sequence>